<keyword evidence="4 5" id="KW-0648">Protein biosynthesis</keyword>
<evidence type="ECO:0000256" key="1">
    <source>
        <dbReference type="ARBA" id="ARBA00004496"/>
    </source>
</evidence>
<dbReference type="Gene3D" id="1.10.132.20">
    <property type="entry name" value="Ribosome-recycling factor"/>
    <property type="match status" value="1"/>
</dbReference>
<dbReference type="SUPFAM" id="SSF55194">
    <property type="entry name" value="Ribosome recycling factor, RRF"/>
    <property type="match status" value="1"/>
</dbReference>
<evidence type="ECO:0000256" key="2">
    <source>
        <dbReference type="ARBA" id="ARBA00005912"/>
    </source>
</evidence>
<dbReference type="Gene3D" id="3.30.1360.40">
    <property type="match status" value="1"/>
</dbReference>
<evidence type="ECO:0000313" key="7">
    <source>
        <dbReference type="EMBL" id="HIS82552.1"/>
    </source>
</evidence>
<name>A0A9D1K3B0_9BACT</name>
<dbReference type="EMBL" id="DVJO01000064">
    <property type="protein sequence ID" value="HIS82552.1"/>
    <property type="molecule type" value="Genomic_DNA"/>
</dbReference>
<dbReference type="PANTHER" id="PTHR20982:SF3">
    <property type="entry name" value="MITOCHONDRIAL RIBOSOME RECYCLING FACTOR PSEUDO 1"/>
    <property type="match status" value="1"/>
</dbReference>
<dbReference type="FunFam" id="1.10.132.20:FF:000001">
    <property type="entry name" value="Ribosome-recycling factor"/>
    <property type="match status" value="1"/>
</dbReference>
<protein>
    <recommendedName>
        <fullName evidence="5">Ribosome-recycling factor</fullName>
        <shortName evidence="5">RRF</shortName>
    </recommendedName>
    <alternativeName>
        <fullName evidence="5">Ribosome-releasing factor</fullName>
    </alternativeName>
</protein>
<dbReference type="InterPro" id="IPR023584">
    <property type="entry name" value="Ribosome_recyc_fac_dom"/>
</dbReference>
<dbReference type="AlphaFoldDB" id="A0A9D1K3B0"/>
<accession>A0A9D1K3B0</accession>
<dbReference type="NCBIfam" id="TIGR00496">
    <property type="entry name" value="frr"/>
    <property type="match status" value="1"/>
</dbReference>
<gene>
    <name evidence="5 7" type="primary">frr</name>
    <name evidence="7" type="ORF">IAD41_02970</name>
</gene>
<feature type="domain" description="Ribosome recycling factor" evidence="6">
    <location>
        <begin position="23"/>
        <end position="186"/>
    </location>
</feature>
<proteinExistence type="inferred from homology"/>
<dbReference type="GO" id="GO:0005737">
    <property type="term" value="C:cytoplasm"/>
    <property type="evidence" value="ECO:0007669"/>
    <property type="project" value="UniProtKB-SubCell"/>
</dbReference>
<reference evidence="7" key="1">
    <citation type="submission" date="2020-10" db="EMBL/GenBank/DDBJ databases">
        <authorList>
            <person name="Gilroy R."/>
        </authorList>
    </citation>
    <scope>NUCLEOTIDE SEQUENCE</scope>
    <source>
        <strain evidence="7">CHK152-2994</strain>
    </source>
</reference>
<dbReference type="HAMAP" id="MF_00040">
    <property type="entry name" value="RRF"/>
    <property type="match status" value="1"/>
</dbReference>
<dbReference type="FunFam" id="3.30.1360.40:FF:000001">
    <property type="entry name" value="Ribosome-recycling factor"/>
    <property type="match status" value="1"/>
</dbReference>
<dbReference type="InterPro" id="IPR002661">
    <property type="entry name" value="Ribosome_recyc_fac"/>
</dbReference>
<dbReference type="Proteomes" id="UP000824139">
    <property type="component" value="Unassembled WGS sequence"/>
</dbReference>
<sequence length="188" mass="21288">MSESLDELFLFGEEKMEKAIAALKREFGSIRSGRANPMILDKVIVDYYGVPTQLRQMSQVSVQEGTILVISPYDKSMIKEIEKAIIKAEIGITPNNDGVCIRLNFPPLTEERRKEIVKDVKKLGEEAKVAIRNARRDMTDDLKKIEKAENLPEDTVKDNQDKIQKLTDKYTGIVDSAVAEKEKEVMTV</sequence>
<evidence type="ECO:0000313" key="8">
    <source>
        <dbReference type="Proteomes" id="UP000824139"/>
    </source>
</evidence>
<organism evidence="7 8">
    <name type="scientific">Candidatus Scatenecus faecavium</name>
    <dbReference type="NCBI Taxonomy" id="2840915"/>
    <lineage>
        <taxon>Bacteria</taxon>
        <taxon>Candidatus Scatenecus</taxon>
    </lineage>
</organism>
<evidence type="ECO:0000256" key="5">
    <source>
        <dbReference type="HAMAP-Rule" id="MF_00040"/>
    </source>
</evidence>
<evidence type="ECO:0000256" key="3">
    <source>
        <dbReference type="ARBA" id="ARBA00022490"/>
    </source>
</evidence>
<comment type="caution">
    <text evidence="7">The sequence shown here is derived from an EMBL/GenBank/DDBJ whole genome shotgun (WGS) entry which is preliminary data.</text>
</comment>
<dbReference type="Pfam" id="PF01765">
    <property type="entry name" value="RRF"/>
    <property type="match status" value="1"/>
</dbReference>
<dbReference type="PANTHER" id="PTHR20982">
    <property type="entry name" value="RIBOSOME RECYCLING FACTOR"/>
    <property type="match status" value="1"/>
</dbReference>
<dbReference type="GO" id="GO:0006415">
    <property type="term" value="P:translational termination"/>
    <property type="evidence" value="ECO:0007669"/>
    <property type="project" value="UniProtKB-UniRule"/>
</dbReference>
<evidence type="ECO:0000259" key="6">
    <source>
        <dbReference type="Pfam" id="PF01765"/>
    </source>
</evidence>
<dbReference type="InterPro" id="IPR036191">
    <property type="entry name" value="RRF_sf"/>
</dbReference>
<comment type="similarity">
    <text evidence="2 5">Belongs to the RRF family.</text>
</comment>
<dbReference type="GO" id="GO:0043023">
    <property type="term" value="F:ribosomal large subunit binding"/>
    <property type="evidence" value="ECO:0007669"/>
    <property type="project" value="TreeGrafter"/>
</dbReference>
<keyword evidence="3 5" id="KW-0963">Cytoplasm</keyword>
<comment type="subcellular location">
    <subcellularLocation>
        <location evidence="1 5">Cytoplasm</location>
    </subcellularLocation>
</comment>
<dbReference type="CDD" id="cd00520">
    <property type="entry name" value="RRF"/>
    <property type="match status" value="1"/>
</dbReference>
<comment type="function">
    <text evidence="5">Responsible for the release of ribosomes from messenger RNA at the termination of protein biosynthesis. May increase the efficiency of translation by recycling ribosomes from one round of translation to another.</text>
</comment>
<evidence type="ECO:0000256" key="4">
    <source>
        <dbReference type="ARBA" id="ARBA00022917"/>
    </source>
</evidence>
<reference evidence="7" key="2">
    <citation type="journal article" date="2021" name="PeerJ">
        <title>Extensive microbial diversity within the chicken gut microbiome revealed by metagenomics and culture.</title>
        <authorList>
            <person name="Gilroy R."/>
            <person name="Ravi A."/>
            <person name="Getino M."/>
            <person name="Pursley I."/>
            <person name="Horton D.L."/>
            <person name="Alikhan N.F."/>
            <person name="Baker D."/>
            <person name="Gharbi K."/>
            <person name="Hall N."/>
            <person name="Watson M."/>
            <person name="Adriaenssens E.M."/>
            <person name="Foster-Nyarko E."/>
            <person name="Jarju S."/>
            <person name="Secka A."/>
            <person name="Antonio M."/>
            <person name="Oren A."/>
            <person name="Chaudhuri R.R."/>
            <person name="La Ragione R."/>
            <person name="Hildebrand F."/>
            <person name="Pallen M.J."/>
        </authorList>
    </citation>
    <scope>NUCLEOTIDE SEQUENCE</scope>
    <source>
        <strain evidence="7">CHK152-2994</strain>
    </source>
</reference>